<dbReference type="AlphaFoldDB" id="A2BTA3"/>
<sequence length="328" mass="39078">MNNYSWLEQKLHKFALSSQFMREVTFDVESTNISSASKTGNHIFITGLARAGTTILLNAIYKSNLFASLTYSDMPFVLAPNLWSKISFNKRHSEFKERAHGDGIKVSTESPEAFEEVFWKTFAKEEYEELEDKFRVCVGNIVHKYKKKRYLSKNNQNIKRVKLINSIFSKSKILIPFRDPIQHGYSLLTQHKRFIEESKKDKFISKYMKWIGHTEFGPNYAPIYNENINFDIDLDINHWIEQWYLTYHNAYKFLKNNQNVHFISYEKLCLNKEYWFQIQKLLNINKPYDFEFKESKQNISLKIDKELREKALSLYLDLNCLTLMKKED</sequence>
<evidence type="ECO:0008006" key="3">
    <source>
        <dbReference type="Google" id="ProtNLM"/>
    </source>
</evidence>
<dbReference type="eggNOG" id="ENOG502Z886">
    <property type="taxonomic scope" value="Bacteria"/>
</dbReference>
<dbReference type="SUPFAM" id="SSF52540">
    <property type="entry name" value="P-loop containing nucleoside triphosphate hydrolases"/>
    <property type="match status" value="1"/>
</dbReference>
<dbReference type="InterPro" id="IPR027417">
    <property type="entry name" value="P-loop_NTPase"/>
</dbReference>
<dbReference type="HOGENOM" id="CLU_043138_0_0_3"/>
<gene>
    <name evidence="1" type="ordered locus">A9601_17311</name>
</gene>
<dbReference type="EMBL" id="CP000551">
    <property type="protein sequence ID" value="ABM71014.1"/>
    <property type="molecule type" value="Genomic_DNA"/>
</dbReference>
<protein>
    <recommendedName>
        <fullName evidence="3">Sulfotransferase family protein</fullName>
    </recommendedName>
</protein>
<proteinExistence type="predicted"/>
<dbReference type="RefSeq" id="WP_011819139.1">
    <property type="nucleotide sequence ID" value="NC_008816.1"/>
</dbReference>
<organism evidence="1 2">
    <name type="scientific">Prochlorococcus marinus (strain AS9601)</name>
    <dbReference type="NCBI Taxonomy" id="146891"/>
    <lineage>
        <taxon>Bacteria</taxon>
        <taxon>Bacillati</taxon>
        <taxon>Cyanobacteriota</taxon>
        <taxon>Cyanophyceae</taxon>
        <taxon>Synechococcales</taxon>
        <taxon>Prochlorococcaceae</taxon>
        <taxon>Prochlorococcus</taxon>
    </lineage>
</organism>
<evidence type="ECO:0000313" key="1">
    <source>
        <dbReference type="EMBL" id="ABM71014.1"/>
    </source>
</evidence>
<reference evidence="1 2" key="1">
    <citation type="journal article" date="2007" name="PLoS Genet.">
        <title>Patterns and implications of gene gain and loss in the evolution of Prochlorococcus.</title>
        <authorList>
            <person name="Kettler G.C."/>
            <person name="Martiny A.C."/>
            <person name="Huang K."/>
            <person name="Zucker J."/>
            <person name="Coleman M.L."/>
            <person name="Rodrigue S."/>
            <person name="Chen F."/>
            <person name="Lapidus A."/>
            <person name="Ferriera S."/>
            <person name="Johnson J."/>
            <person name="Steglich C."/>
            <person name="Church G.M."/>
            <person name="Richardson P."/>
            <person name="Chisholm S.W."/>
        </authorList>
    </citation>
    <scope>NUCLEOTIDE SEQUENCE [LARGE SCALE GENOMIC DNA]</scope>
    <source>
        <strain evidence="1 2">AS9601</strain>
    </source>
</reference>
<dbReference type="OrthoDB" id="9777890at2"/>
<dbReference type="KEGG" id="pmb:A9601_17311"/>
<accession>A2BTA3</accession>
<evidence type="ECO:0000313" key="2">
    <source>
        <dbReference type="Proteomes" id="UP000002590"/>
    </source>
</evidence>
<dbReference type="Proteomes" id="UP000002590">
    <property type="component" value="Chromosome"/>
</dbReference>
<dbReference type="STRING" id="146891.A9601_17311"/>
<dbReference type="Gene3D" id="3.40.50.300">
    <property type="entry name" value="P-loop containing nucleotide triphosphate hydrolases"/>
    <property type="match status" value="1"/>
</dbReference>
<name>A2BTA3_PROMS</name>
<dbReference type="Pfam" id="PF13469">
    <property type="entry name" value="Sulfotransfer_3"/>
    <property type="match status" value="1"/>
</dbReference>